<dbReference type="Proteomes" id="UP000604341">
    <property type="component" value="Unassembled WGS sequence"/>
</dbReference>
<accession>A0ABQ2FES2</accession>
<evidence type="ECO:0000313" key="1">
    <source>
        <dbReference type="EMBL" id="GGK91213.1"/>
    </source>
</evidence>
<comment type="caution">
    <text evidence="1">The sequence shown here is derived from an EMBL/GenBank/DDBJ whole genome shotgun (WGS) entry which is preliminary data.</text>
</comment>
<reference evidence="2" key="1">
    <citation type="journal article" date="2019" name="Int. J. Syst. Evol. Microbiol.">
        <title>The Global Catalogue of Microorganisms (GCM) 10K type strain sequencing project: providing services to taxonomists for standard genome sequencing and annotation.</title>
        <authorList>
            <consortium name="The Broad Institute Genomics Platform"/>
            <consortium name="The Broad Institute Genome Sequencing Center for Infectious Disease"/>
            <person name="Wu L."/>
            <person name="Ma J."/>
        </authorList>
    </citation>
    <scope>NUCLEOTIDE SEQUENCE [LARGE SCALE GENOMIC DNA]</scope>
    <source>
        <strain evidence="2">JCM 19173</strain>
    </source>
</reference>
<dbReference type="EMBL" id="BMPE01000001">
    <property type="protein sequence ID" value="GGK91213.1"/>
    <property type="molecule type" value="Genomic_DNA"/>
</dbReference>
<gene>
    <name evidence="1" type="ORF">GCM10010844_07150</name>
</gene>
<organism evidence="1 2">
    <name type="scientific">Deinococcus radiotolerans</name>
    <dbReference type="NCBI Taxonomy" id="1309407"/>
    <lineage>
        <taxon>Bacteria</taxon>
        <taxon>Thermotogati</taxon>
        <taxon>Deinococcota</taxon>
        <taxon>Deinococci</taxon>
        <taxon>Deinococcales</taxon>
        <taxon>Deinococcaceae</taxon>
        <taxon>Deinococcus</taxon>
    </lineage>
</organism>
<evidence type="ECO:0000313" key="2">
    <source>
        <dbReference type="Proteomes" id="UP000604341"/>
    </source>
</evidence>
<keyword evidence="2" id="KW-1185">Reference proteome</keyword>
<sequence>MDFDFTTLTEHDFELATGERGEAWTTQGLIAVDMDWLIDVMEATTRHQKTLGAEIDAVWYYLSPMNMQPTVVAGRYVVVGLYR</sequence>
<protein>
    <submittedName>
        <fullName evidence="1">Uncharacterized protein</fullName>
    </submittedName>
</protein>
<name>A0ABQ2FES2_9DEIO</name>
<proteinExistence type="predicted"/>